<gene>
    <name evidence="1" type="ORF">E2C01_099848</name>
</gene>
<dbReference type="EMBL" id="VSRR010139733">
    <property type="protein sequence ID" value="MPD04174.1"/>
    <property type="molecule type" value="Genomic_DNA"/>
</dbReference>
<protein>
    <submittedName>
        <fullName evidence="1">Uncharacterized protein</fullName>
    </submittedName>
</protein>
<keyword evidence="2" id="KW-1185">Reference proteome</keyword>
<evidence type="ECO:0000313" key="1">
    <source>
        <dbReference type="EMBL" id="MPD04174.1"/>
    </source>
</evidence>
<proteinExistence type="predicted"/>
<sequence>MSSEEYSKEAYGGSINQPLPRSFPIPIPIPGIGVVENNTAPFPEPETRTGSKNAVGSPFNPIAMENKAINAFLSYSLVGIYCVM</sequence>
<dbReference type="Proteomes" id="UP000324222">
    <property type="component" value="Unassembled WGS sequence"/>
</dbReference>
<reference evidence="1 2" key="1">
    <citation type="submission" date="2019-05" db="EMBL/GenBank/DDBJ databases">
        <title>Another draft genome of Portunus trituberculatus and its Hox gene families provides insights of decapod evolution.</title>
        <authorList>
            <person name="Jeong J.-H."/>
            <person name="Song I."/>
            <person name="Kim S."/>
            <person name="Choi T."/>
            <person name="Kim D."/>
            <person name="Ryu S."/>
            <person name="Kim W."/>
        </authorList>
    </citation>
    <scope>NUCLEOTIDE SEQUENCE [LARGE SCALE GENOMIC DNA]</scope>
    <source>
        <tissue evidence="1">Muscle</tissue>
    </source>
</reference>
<comment type="caution">
    <text evidence="1">The sequence shown here is derived from an EMBL/GenBank/DDBJ whole genome shotgun (WGS) entry which is preliminary data.</text>
</comment>
<organism evidence="1 2">
    <name type="scientific">Portunus trituberculatus</name>
    <name type="common">Swimming crab</name>
    <name type="synonym">Neptunus trituberculatus</name>
    <dbReference type="NCBI Taxonomy" id="210409"/>
    <lineage>
        <taxon>Eukaryota</taxon>
        <taxon>Metazoa</taxon>
        <taxon>Ecdysozoa</taxon>
        <taxon>Arthropoda</taxon>
        <taxon>Crustacea</taxon>
        <taxon>Multicrustacea</taxon>
        <taxon>Malacostraca</taxon>
        <taxon>Eumalacostraca</taxon>
        <taxon>Eucarida</taxon>
        <taxon>Decapoda</taxon>
        <taxon>Pleocyemata</taxon>
        <taxon>Brachyura</taxon>
        <taxon>Eubrachyura</taxon>
        <taxon>Portunoidea</taxon>
        <taxon>Portunidae</taxon>
        <taxon>Portuninae</taxon>
        <taxon>Portunus</taxon>
    </lineage>
</organism>
<name>A0A5B7KBS7_PORTR</name>
<accession>A0A5B7KBS7</accession>
<dbReference type="AlphaFoldDB" id="A0A5B7KBS7"/>
<evidence type="ECO:0000313" key="2">
    <source>
        <dbReference type="Proteomes" id="UP000324222"/>
    </source>
</evidence>